<evidence type="ECO:0000256" key="4">
    <source>
        <dbReference type="PIRSR" id="PIRSR036492-1"/>
    </source>
</evidence>
<evidence type="ECO:0000256" key="5">
    <source>
        <dbReference type="PROSITE-ProRule" id="PRU10007"/>
    </source>
</evidence>
<accession>A0A3D9LGQ9</accession>
<dbReference type="InterPro" id="IPR029510">
    <property type="entry name" value="Ald_DH_CS_GLU"/>
</dbReference>
<keyword evidence="10" id="KW-1185">Reference proteome</keyword>
<dbReference type="SUPFAM" id="SSF53720">
    <property type="entry name" value="ALDH-like"/>
    <property type="match status" value="1"/>
</dbReference>
<dbReference type="Pfam" id="PF00171">
    <property type="entry name" value="Aldedh"/>
    <property type="match status" value="2"/>
</dbReference>
<dbReference type="FunFam" id="3.40.605.10:FF:000004">
    <property type="entry name" value="Aldehyde dehydrogenase"/>
    <property type="match status" value="1"/>
</dbReference>
<dbReference type="OrthoDB" id="6882680at2"/>
<dbReference type="PANTHER" id="PTHR43570:SF16">
    <property type="entry name" value="ALDEHYDE DEHYDROGENASE TYPE III, ISOFORM Q"/>
    <property type="match status" value="1"/>
</dbReference>
<dbReference type="RefSeq" id="WP_115932498.1">
    <property type="nucleotide sequence ID" value="NZ_QREH01000001.1"/>
</dbReference>
<dbReference type="CDD" id="cd07087">
    <property type="entry name" value="ALDH_F3-13-14_CALDH-like"/>
    <property type="match status" value="1"/>
</dbReference>
<evidence type="ECO:0000256" key="1">
    <source>
        <dbReference type="ARBA" id="ARBA00009986"/>
    </source>
</evidence>
<feature type="compositionally biased region" description="Gly residues" evidence="7">
    <location>
        <begin position="350"/>
        <end position="361"/>
    </location>
</feature>
<sequence length="540" mass="57447">MPQIPDFIADQTLNPGQHGTSPGQDDTALDSAPMLHVPAGPDVASGNEEPGAAVVRMRQAAALRLAHPRRFRAGQLKGIRRMLEEQADAICGALAADLGKPSVEAMLTEVQPTRSEVDHALLYLTDWMEPESVKVPLAFRPASAKIEARPLGTVLIIGPWNYPVQTLLGPLVAAVAAGNSVVLKPSEKAPATSELIGRLIPQYLDPRAVAVVQGGAEAVQALLAEKFDHIFYTGGERVGRIVYEAAAKQLTPVTLELGGKSPCVVADGRNWPAIARRIAFGKFTNAGQTCVAPDYVLAVGEESQRQLEKHLPKAIEEFYGKDAQASPDYSRMVSTEHLERTVALLEDSLSGGGGGGGGGDGASASAGAEDGAGARFGVEGRPPARLVHGGRADVADRFLEPTVVADVSPDSALMAEEIFGPVLPIVRVDTFEEAVEFITARPHPLAAYLFTDKHRYHRAFEERVTAGGMAFDVALLQVGLPTLPFGGVGASGLGAYHGRAGFETFSQLRPALTKTDQVDTLRMVYPPYTWAKRQALKRLL</sequence>
<dbReference type="GO" id="GO:0006081">
    <property type="term" value="P:aldehyde metabolic process"/>
    <property type="evidence" value="ECO:0007669"/>
    <property type="project" value="InterPro"/>
</dbReference>
<dbReference type="PROSITE" id="PS00070">
    <property type="entry name" value="ALDEHYDE_DEHYDR_CYS"/>
    <property type="match status" value="1"/>
</dbReference>
<dbReference type="GO" id="GO:0005737">
    <property type="term" value="C:cytoplasm"/>
    <property type="evidence" value="ECO:0007669"/>
    <property type="project" value="TreeGrafter"/>
</dbReference>
<keyword evidence="2 3" id="KW-0560">Oxidoreductase</keyword>
<dbReference type="InterPro" id="IPR016162">
    <property type="entry name" value="Ald_DH_N"/>
</dbReference>
<dbReference type="EMBL" id="QREH01000001">
    <property type="protein sequence ID" value="REE04597.1"/>
    <property type="molecule type" value="Genomic_DNA"/>
</dbReference>
<feature type="region of interest" description="Disordered" evidence="7">
    <location>
        <begin position="1"/>
        <end position="48"/>
    </location>
</feature>
<evidence type="ECO:0000313" key="9">
    <source>
        <dbReference type="EMBL" id="REE04597.1"/>
    </source>
</evidence>
<dbReference type="Proteomes" id="UP000256727">
    <property type="component" value="Unassembled WGS sequence"/>
</dbReference>
<feature type="active site" evidence="4">
    <location>
        <position position="290"/>
    </location>
</feature>
<dbReference type="Gene3D" id="3.40.605.10">
    <property type="entry name" value="Aldehyde Dehydrogenase, Chain A, domain 1"/>
    <property type="match status" value="1"/>
</dbReference>
<reference evidence="9 10" key="1">
    <citation type="submission" date="2018-07" db="EMBL/GenBank/DDBJ databases">
        <title>Sequencing the genomes of 1000 actinobacteria strains.</title>
        <authorList>
            <person name="Klenk H.-P."/>
        </authorList>
    </citation>
    <scope>NUCLEOTIDE SEQUENCE [LARGE SCALE GENOMIC DNA]</scope>
    <source>
        <strain evidence="9 10">DSM 14442</strain>
    </source>
</reference>
<dbReference type="InterPro" id="IPR016160">
    <property type="entry name" value="Ald_DH_CS_CYS"/>
</dbReference>
<dbReference type="PIRSF" id="PIRSF036492">
    <property type="entry name" value="ALDH"/>
    <property type="match status" value="1"/>
</dbReference>
<comment type="similarity">
    <text evidence="1 3 6">Belongs to the aldehyde dehydrogenase family.</text>
</comment>
<feature type="domain" description="Aldehyde dehydrogenase" evidence="8">
    <location>
        <begin position="384"/>
        <end position="508"/>
    </location>
</feature>
<dbReference type="InterPro" id="IPR015590">
    <property type="entry name" value="Aldehyde_DH_dom"/>
</dbReference>
<name>A0A3D9LGQ9_9MICC</name>
<evidence type="ECO:0000259" key="8">
    <source>
        <dbReference type="Pfam" id="PF00171"/>
    </source>
</evidence>
<evidence type="ECO:0000256" key="2">
    <source>
        <dbReference type="ARBA" id="ARBA00023002"/>
    </source>
</evidence>
<evidence type="ECO:0000256" key="3">
    <source>
        <dbReference type="PIRNR" id="PIRNR036492"/>
    </source>
</evidence>
<dbReference type="InterPro" id="IPR016163">
    <property type="entry name" value="Ald_DH_C"/>
</dbReference>
<feature type="domain" description="Aldehyde dehydrogenase" evidence="8">
    <location>
        <begin position="52"/>
        <end position="357"/>
    </location>
</feature>
<organism evidence="9 10">
    <name type="scientific">Citricoccus muralis</name>
    <dbReference type="NCBI Taxonomy" id="169134"/>
    <lineage>
        <taxon>Bacteria</taxon>
        <taxon>Bacillati</taxon>
        <taxon>Actinomycetota</taxon>
        <taxon>Actinomycetes</taxon>
        <taxon>Micrococcales</taxon>
        <taxon>Micrococcaceae</taxon>
        <taxon>Citricoccus</taxon>
    </lineage>
</organism>
<dbReference type="PROSITE" id="PS00687">
    <property type="entry name" value="ALDEHYDE_DEHYDR_GLU"/>
    <property type="match status" value="1"/>
</dbReference>
<dbReference type="AlphaFoldDB" id="A0A3D9LGQ9"/>
<proteinExistence type="inferred from homology"/>
<dbReference type="InterPro" id="IPR012394">
    <property type="entry name" value="Aldehyde_DH_NAD(P)"/>
</dbReference>
<dbReference type="GO" id="GO:0004029">
    <property type="term" value="F:aldehyde dehydrogenase (NAD+) activity"/>
    <property type="evidence" value="ECO:0007669"/>
    <property type="project" value="TreeGrafter"/>
</dbReference>
<feature type="compositionally biased region" description="Polar residues" evidence="7">
    <location>
        <begin position="11"/>
        <end position="24"/>
    </location>
</feature>
<feature type="region of interest" description="Disordered" evidence="7">
    <location>
        <begin position="347"/>
        <end position="380"/>
    </location>
</feature>
<dbReference type="PANTHER" id="PTHR43570">
    <property type="entry name" value="ALDEHYDE DEHYDROGENASE"/>
    <property type="match status" value="1"/>
</dbReference>
<gene>
    <name evidence="9" type="ORF">C8E99_2437</name>
</gene>
<evidence type="ECO:0000256" key="6">
    <source>
        <dbReference type="RuleBase" id="RU003345"/>
    </source>
</evidence>
<comment type="caution">
    <text evidence="9">The sequence shown here is derived from an EMBL/GenBank/DDBJ whole genome shotgun (WGS) entry which is preliminary data.</text>
</comment>
<dbReference type="Gene3D" id="3.40.309.10">
    <property type="entry name" value="Aldehyde Dehydrogenase, Chain A, domain 2"/>
    <property type="match status" value="1"/>
</dbReference>
<evidence type="ECO:0000313" key="10">
    <source>
        <dbReference type="Proteomes" id="UP000256727"/>
    </source>
</evidence>
<evidence type="ECO:0000256" key="7">
    <source>
        <dbReference type="SAM" id="MobiDB-lite"/>
    </source>
</evidence>
<protein>
    <recommendedName>
        <fullName evidence="3">Aldehyde dehydrogenase</fullName>
    </recommendedName>
</protein>
<feature type="compositionally biased region" description="Low complexity" evidence="7">
    <location>
        <begin position="362"/>
        <end position="373"/>
    </location>
</feature>
<feature type="active site" evidence="4 5">
    <location>
        <position position="256"/>
    </location>
</feature>
<dbReference type="InterPro" id="IPR016161">
    <property type="entry name" value="Ald_DH/histidinol_DH"/>
</dbReference>